<evidence type="ECO:0000256" key="3">
    <source>
        <dbReference type="ARBA" id="ARBA00022490"/>
    </source>
</evidence>
<evidence type="ECO:0000256" key="5">
    <source>
        <dbReference type="ARBA" id="ARBA00022840"/>
    </source>
</evidence>
<sequence>MDSKLDFIVIDNGSDTCKAGFRDDTTPKTVTPSVVAYSKNEVESGYKDGYVGNDVKSKKGDLTLKYPIERGIITNWDDMEKIWHHIFNNELNVSPEEHPVFMTETVYNPKVNREKMTKIMFEKFNIPGMYVGMQPVLSLYASGRTTGIVIESGYGVTHIVPIYDGYTLAQAVTRLDFAGKDLTDYQRKILVNRGLTFASTAERETIRNIKESVCYVAIDYEQEMKTANSSSSLEKSYTLPDGQVISMNQERFQAAEALFKPSLIDVESTGIHQATYNSIMRCDIDVRKDMYANAVLSGGSTMYPGIADRLQKEVSDLAPPTMKIKVIGQQDRENFAWIGGTLLPSLSTFEKQWITKQEYDDAGPQIVHKKCCQPIIDNE</sequence>
<keyword evidence="6" id="KW-0206">Cytoskeleton</keyword>
<dbReference type="FunFam" id="3.30.420.40:FF:000002">
    <property type="entry name" value="Muscle actin"/>
    <property type="match status" value="1"/>
</dbReference>
<organism evidence="8">
    <name type="scientific">Octopus bimaculoides</name>
    <name type="common">California two-spotted octopus</name>
    <dbReference type="NCBI Taxonomy" id="37653"/>
    <lineage>
        <taxon>Eukaryota</taxon>
        <taxon>Metazoa</taxon>
        <taxon>Spiralia</taxon>
        <taxon>Lophotrochozoa</taxon>
        <taxon>Mollusca</taxon>
        <taxon>Cephalopoda</taxon>
        <taxon>Coleoidea</taxon>
        <taxon>Octopodiformes</taxon>
        <taxon>Octopoda</taxon>
        <taxon>Incirrata</taxon>
        <taxon>Octopodidae</taxon>
        <taxon>Octopus</taxon>
    </lineage>
</organism>
<proteinExistence type="inferred from homology"/>
<comment type="function">
    <text evidence="1">Actins are highly conserved proteins that are involved in various types of cell motility and are ubiquitously expressed in all eukaryotic cells.</text>
</comment>
<evidence type="ECO:0000256" key="6">
    <source>
        <dbReference type="ARBA" id="ARBA00023212"/>
    </source>
</evidence>
<dbReference type="STRING" id="37653.A0A0L8H5P7"/>
<reference evidence="8" key="1">
    <citation type="submission" date="2015-07" db="EMBL/GenBank/DDBJ databases">
        <title>MeaNS - Measles Nucleotide Surveillance Program.</title>
        <authorList>
            <person name="Tran T."/>
            <person name="Druce J."/>
        </authorList>
    </citation>
    <scope>NUCLEOTIDE SEQUENCE</scope>
    <source>
        <strain evidence="8">UCB-OBI-ISO-001</strain>
        <tissue evidence="8">Gonad</tissue>
    </source>
</reference>
<keyword evidence="3" id="KW-0963">Cytoplasm</keyword>
<dbReference type="KEGG" id="obi:106872654"/>
<protein>
    <recommendedName>
        <fullName evidence="9">Actin, cytoplasmic</fullName>
    </recommendedName>
</protein>
<evidence type="ECO:0000256" key="4">
    <source>
        <dbReference type="ARBA" id="ARBA00022741"/>
    </source>
</evidence>
<comment type="similarity">
    <text evidence="7">Belongs to the actin family.</text>
</comment>
<dbReference type="PRINTS" id="PR00190">
    <property type="entry name" value="ACTIN"/>
</dbReference>
<evidence type="ECO:0000256" key="1">
    <source>
        <dbReference type="ARBA" id="ARBA00003520"/>
    </source>
</evidence>
<evidence type="ECO:0008006" key="9">
    <source>
        <dbReference type="Google" id="ProtNLM"/>
    </source>
</evidence>
<dbReference type="InterPro" id="IPR004001">
    <property type="entry name" value="Actin_CS"/>
</dbReference>
<dbReference type="SUPFAM" id="SSF53067">
    <property type="entry name" value="Actin-like ATPase domain"/>
    <property type="match status" value="2"/>
</dbReference>
<evidence type="ECO:0000313" key="8">
    <source>
        <dbReference type="EMBL" id="KOF84532.1"/>
    </source>
</evidence>
<dbReference type="FunFam" id="3.90.640.10:FF:000047">
    <property type="entry name" value="Actin, alpha skeletal muscle"/>
    <property type="match status" value="1"/>
</dbReference>
<dbReference type="InterPro" id="IPR043129">
    <property type="entry name" value="ATPase_NBD"/>
</dbReference>
<keyword evidence="4" id="KW-0547">Nucleotide-binding</keyword>
<dbReference type="GO" id="GO:0005856">
    <property type="term" value="C:cytoskeleton"/>
    <property type="evidence" value="ECO:0007669"/>
    <property type="project" value="UniProtKB-SubCell"/>
</dbReference>
<comment type="subcellular location">
    <subcellularLocation>
        <location evidence="2">Cytoplasm</location>
        <location evidence="2">Cytoskeleton</location>
    </subcellularLocation>
</comment>
<name>A0A0L8H5P7_OCTBM</name>
<accession>A0A0L8H5P7</accession>
<dbReference type="FunFam" id="3.30.420.40:FF:000205">
    <property type="entry name" value="Actin, alpha skeletal muscle"/>
    <property type="match status" value="1"/>
</dbReference>
<dbReference type="Pfam" id="PF00022">
    <property type="entry name" value="Actin"/>
    <property type="match status" value="1"/>
</dbReference>
<dbReference type="AlphaFoldDB" id="A0A0L8H5P7"/>
<dbReference type="InterPro" id="IPR004000">
    <property type="entry name" value="Actin"/>
</dbReference>
<dbReference type="EMBL" id="KQ419133">
    <property type="protein sequence ID" value="KOF84532.1"/>
    <property type="molecule type" value="Genomic_DNA"/>
</dbReference>
<dbReference type="SMART" id="SM00268">
    <property type="entry name" value="ACTIN"/>
    <property type="match status" value="1"/>
</dbReference>
<dbReference type="GO" id="GO:0005524">
    <property type="term" value="F:ATP binding"/>
    <property type="evidence" value="ECO:0007669"/>
    <property type="project" value="UniProtKB-KW"/>
</dbReference>
<dbReference type="OrthoDB" id="6043244at2759"/>
<dbReference type="Gene3D" id="3.30.420.40">
    <property type="match status" value="2"/>
</dbReference>
<dbReference type="PANTHER" id="PTHR11937">
    <property type="entry name" value="ACTIN"/>
    <property type="match status" value="1"/>
</dbReference>
<dbReference type="PROSITE" id="PS00432">
    <property type="entry name" value="ACTINS_2"/>
    <property type="match status" value="1"/>
</dbReference>
<keyword evidence="5" id="KW-0067">ATP-binding</keyword>
<gene>
    <name evidence="8" type="ORF">OCBIM_22021931mg</name>
</gene>
<dbReference type="Gene3D" id="3.90.640.10">
    <property type="entry name" value="Actin, Chain A, domain 4"/>
    <property type="match status" value="1"/>
</dbReference>
<evidence type="ECO:0000256" key="2">
    <source>
        <dbReference type="ARBA" id="ARBA00004245"/>
    </source>
</evidence>
<evidence type="ECO:0000256" key="7">
    <source>
        <dbReference type="RuleBase" id="RU000487"/>
    </source>
</evidence>